<accession>A0A069CTT1</accession>
<keyword evidence="2" id="KW-1185">Reference proteome</keyword>
<sequence length="71" mass="8213">MIFAKRHASTIFESLLALSLLTSLAIIVMSQMKCMIQRENDLRKEVFLAQKAAQVAYERWNGDQEKRVLLD</sequence>
<evidence type="ECO:0000313" key="2">
    <source>
        <dbReference type="Proteomes" id="UP000030643"/>
    </source>
</evidence>
<proteinExistence type="predicted"/>
<dbReference type="EMBL" id="DF820487">
    <property type="protein sequence ID" value="GAK30653.1"/>
    <property type="molecule type" value="Genomic_DNA"/>
</dbReference>
<gene>
    <name evidence="1" type="ORF">WOSG25_040930</name>
</gene>
<organism evidence="1 2">
    <name type="scientific">Weissella oryzae (strain DSM 25784 / JCM 18191 / LMG 30913 / SG25)</name>
    <dbReference type="NCBI Taxonomy" id="1329250"/>
    <lineage>
        <taxon>Bacteria</taxon>
        <taxon>Bacillati</taxon>
        <taxon>Bacillota</taxon>
        <taxon>Bacilli</taxon>
        <taxon>Lactobacillales</taxon>
        <taxon>Lactobacillaceae</taxon>
        <taxon>Weissella</taxon>
    </lineage>
</organism>
<name>A0A069CTT1_WEIOS</name>
<dbReference type="Proteomes" id="UP000030643">
    <property type="component" value="Unassembled WGS sequence"/>
</dbReference>
<protein>
    <submittedName>
        <fullName evidence="1">Uncharacterized protein</fullName>
    </submittedName>
</protein>
<dbReference type="AlphaFoldDB" id="A0A069CTT1"/>
<evidence type="ECO:0000313" key="1">
    <source>
        <dbReference type="EMBL" id="GAK30653.1"/>
    </source>
</evidence>
<dbReference type="RefSeq" id="WP_027698746.1">
    <property type="nucleotide sequence ID" value="NZ_DF820487.1"/>
</dbReference>
<reference evidence="2" key="1">
    <citation type="journal article" date="2014" name="Genome Announc.">
        <title>Draft genome sequence of Weissella oryzae SG25T, isolated from fermented rice grains.</title>
        <authorList>
            <person name="Tanizawa Y."/>
            <person name="Fujisawa T."/>
            <person name="Mochizuki T."/>
            <person name="Kaminuma E."/>
            <person name="Suzuki Y."/>
            <person name="Nakamura Y."/>
            <person name="Tohno M."/>
        </authorList>
    </citation>
    <scope>NUCLEOTIDE SEQUENCE [LARGE SCALE GENOMIC DNA]</scope>
    <source>
        <strain evidence="2">DSM 25784 / JCM 18191 / LMG 30913 / SG25</strain>
    </source>
</reference>